<organism evidence="5 6">
    <name type="scientific">Sungouiella intermedia</name>
    <dbReference type="NCBI Taxonomy" id="45354"/>
    <lineage>
        <taxon>Eukaryota</taxon>
        <taxon>Fungi</taxon>
        <taxon>Dikarya</taxon>
        <taxon>Ascomycota</taxon>
        <taxon>Saccharomycotina</taxon>
        <taxon>Pichiomycetes</taxon>
        <taxon>Metschnikowiaceae</taxon>
        <taxon>Sungouiella</taxon>
    </lineage>
</organism>
<name>A0A1L0C0Y8_9ASCO</name>
<evidence type="ECO:0000256" key="3">
    <source>
        <dbReference type="SAM" id="Phobius"/>
    </source>
</evidence>
<dbReference type="InterPro" id="IPR011701">
    <property type="entry name" value="MFS"/>
</dbReference>
<feature type="transmembrane region" description="Helical" evidence="3">
    <location>
        <begin position="400"/>
        <end position="422"/>
    </location>
</feature>
<evidence type="ECO:0000313" key="5">
    <source>
        <dbReference type="EMBL" id="SGZ56378.1"/>
    </source>
</evidence>
<dbReference type="PROSITE" id="PS50850">
    <property type="entry name" value="MFS"/>
    <property type="match status" value="1"/>
</dbReference>
<keyword evidence="3" id="KW-0472">Membrane</keyword>
<dbReference type="InterPro" id="IPR020846">
    <property type="entry name" value="MFS_dom"/>
</dbReference>
<proteinExistence type="inferred from homology"/>
<comment type="similarity">
    <text evidence="2">Belongs to the major facilitator superfamily. Monocarboxylate porter (TC 2.A.1.13) family.</text>
</comment>
<feature type="transmembrane region" description="Helical" evidence="3">
    <location>
        <begin position="196"/>
        <end position="216"/>
    </location>
</feature>
<accession>A0A1L0C0Y8</accession>
<dbReference type="InterPro" id="IPR050327">
    <property type="entry name" value="Proton-linked_MCT"/>
</dbReference>
<comment type="subcellular location">
    <subcellularLocation>
        <location evidence="1">Membrane</location>
        <topology evidence="1">Multi-pass membrane protein</topology>
    </subcellularLocation>
</comment>
<keyword evidence="6" id="KW-1185">Reference proteome</keyword>
<dbReference type="SUPFAM" id="SSF103473">
    <property type="entry name" value="MFS general substrate transporter"/>
    <property type="match status" value="1"/>
</dbReference>
<reference evidence="5 6" key="1">
    <citation type="submission" date="2016-10" db="EMBL/GenBank/DDBJ databases">
        <authorList>
            <person name="de Groot N.N."/>
        </authorList>
    </citation>
    <scope>NUCLEOTIDE SEQUENCE [LARGE SCALE GENOMIC DNA]</scope>
    <source>
        <strain evidence="5 6">CBS 141442</strain>
    </source>
</reference>
<feature type="transmembrane region" description="Helical" evidence="3">
    <location>
        <begin position="79"/>
        <end position="99"/>
    </location>
</feature>
<dbReference type="PANTHER" id="PTHR11360">
    <property type="entry name" value="MONOCARBOXYLATE TRANSPORTER"/>
    <property type="match status" value="1"/>
</dbReference>
<dbReference type="Gene3D" id="1.20.1250.20">
    <property type="entry name" value="MFS general substrate transporter like domains"/>
    <property type="match status" value="2"/>
</dbReference>
<protein>
    <submittedName>
        <fullName evidence="5">CIC11C00000004432</fullName>
    </submittedName>
</protein>
<feature type="transmembrane region" description="Helical" evidence="3">
    <location>
        <begin position="132"/>
        <end position="153"/>
    </location>
</feature>
<feature type="transmembrane region" description="Helical" evidence="3">
    <location>
        <begin position="330"/>
        <end position="348"/>
    </location>
</feature>
<sequence>MPTQQAKAVIPEPATTMEIEDPEVESSSEKIRRQGIQILIAGFFTNFIVFGVGFTYGVFQEFYLSPEGPLSHESAATVALIGTLATSITYMGAVFLSTIRQYVPTNISMCVGGILLSMGLICASWCTKVWQFALTQGIMFGLGSSATYIPPIVFAPQYFNKHRGIAMGIVFAGTGFGSLVFAFLTRYLIVHLGWQWAVRILGFISMVVTMVCSQFVHPHPNFLSNTGSILVSSSVLKSRKFNLQMFGALLQAMAYLVPLVYMASYGTTLGFSSNQGATFIAINNVVNAISKVVLGHFADNIGKINMLTLCCGMSMITVYALWLIPNRSTFISFVVLYGVTSGPIISLIPACLSETFGVQTYYSVSGMLYLFRGIGNLLGSPIAGLLIKGNPGNTSSYFNVIQYTGAALAASTICSAVMALTAQT</sequence>
<feature type="domain" description="Major facilitator superfamily (MFS) profile" evidence="4">
    <location>
        <begin position="30"/>
        <end position="424"/>
    </location>
</feature>
<dbReference type="PANTHER" id="PTHR11360:SF284">
    <property type="entry name" value="EG:103B4.3 PROTEIN-RELATED"/>
    <property type="match status" value="1"/>
</dbReference>
<gene>
    <name evidence="5" type="ORF">SAMEA4029010_CIC11G00000004432</name>
</gene>
<feature type="transmembrane region" description="Helical" evidence="3">
    <location>
        <begin position="165"/>
        <end position="184"/>
    </location>
</feature>
<evidence type="ECO:0000259" key="4">
    <source>
        <dbReference type="PROSITE" id="PS50850"/>
    </source>
</evidence>
<dbReference type="GO" id="GO:0022857">
    <property type="term" value="F:transmembrane transporter activity"/>
    <property type="evidence" value="ECO:0007669"/>
    <property type="project" value="InterPro"/>
</dbReference>
<evidence type="ECO:0000256" key="2">
    <source>
        <dbReference type="ARBA" id="ARBA00006727"/>
    </source>
</evidence>
<feature type="transmembrane region" description="Helical" evidence="3">
    <location>
        <begin position="38"/>
        <end position="59"/>
    </location>
</feature>
<dbReference type="EMBL" id="LT635760">
    <property type="protein sequence ID" value="SGZ56378.1"/>
    <property type="molecule type" value="Genomic_DNA"/>
</dbReference>
<feature type="transmembrane region" description="Helical" evidence="3">
    <location>
        <begin position="106"/>
        <end position="126"/>
    </location>
</feature>
<dbReference type="InterPro" id="IPR036259">
    <property type="entry name" value="MFS_trans_sf"/>
</dbReference>
<dbReference type="Pfam" id="PF07690">
    <property type="entry name" value="MFS_1"/>
    <property type="match status" value="1"/>
</dbReference>
<dbReference type="AlphaFoldDB" id="A0A1L0C0Y8"/>
<evidence type="ECO:0000313" key="6">
    <source>
        <dbReference type="Proteomes" id="UP000182334"/>
    </source>
</evidence>
<dbReference type="Proteomes" id="UP000182334">
    <property type="component" value="Chromosome V"/>
</dbReference>
<dbReference type="OrthoDB" id="410267at2759"/>
<feature type="transmembrane region" description="Helical" evidence="3">
    <location>
        <begin position="369"/>
        <end position="388"/>
    </location>
</feature>
<keyword evidence="3" id="KW-0812">Transmembrane</keyword>
<feature type="transmembrane region" description="Helical" evidence="3">
    <location>
        <begin position="306"/>
        <end position="324"/>
    </location>
</feature>
<keyword evidence="3" id="KW-1133">Transmembrane helix</keyword>
<evidence type="ECO:0000256" key="1">
    <source>
        <dbReference type="ARBA" id="ARBA00004141"/>
    </source>
</evidence>
<dbReference type="GO" id="GO:0016020">
    <property type="term" value="C:membrane"/>
    <property type="evidence" value="ECO:0007669"/>
    <property type="project" value="UniProtKB-SubCell"/>
</dbReference>
<feature type="transmembrane region" description="Helical" evidence="3">
    <location>
        <begin position="246"/>
        <end position="264"/>
    </location>
</feature>